<name>A0AB35K5K9_9GAMM</name>
<organism evidence="2 3">
    <name type="scientific">Acinetobacter lactucae</name>
    <dbReference type="NCBI Taxonomy" id="1785128"/>
    <lineage>
        <taxon>Bacteria</taxon>
        <taxon>Pseudomonadati</taxon>
        <taxon>Pseudomonadota</taxon>
        <taxon>Gammaproteobacteria</taxon>
        <taxon>Moraxellales</taxon>
        <taxon>Moraxellaceae</taxon>
        <taxon>Acinetobacter</taxon>
        <taxon>Acinetobacter calcoaceticus/baumannii complex</taxon>
    </lineage>
</organism>
<accession>A0AB35K5K9</accession>
<protein>
    <submittedName>
        <fullName evidence="2">Uncharacterized protein</fullName>
    </submittedName>
</protein>
<dbReference type="EMBL" id="JALNTG010000025">
    <property type="protein sequence ID" value="MDD9320148.1"/>
    <property type="molecule type" value="Genomic_DNA"/>
</dbReference>
<evidence type="ECO:0000256" key="1">
    <source>
        <dbReference type="SAM" id="MobiDB-lite"/>
    </source>
</evidence>
<evidence type="ECO:0000313" key="3">
    <source>
        <dbReference type="Proteomes" id="UP001150055"/>
    </source>
</evidence>
<gene>
    <name evidence="2" type="ORF">M0O54_08425</name>
</gene>
<dbReference type="AlphaFoldDB" id="A0AB35K5K9"/>
<evidence type="ECO:0000313" key="2">
    <source>
        <dbReference type="EMBL" id="MDD9320148.1"/>
    </source>
</evidence>
<feature type="region of interest" description="Disordered" evidence="1">
    <location>
        <begin position="43"/>
        <end position="63"/>
    </location>
</feature>
<proteinExistence type="predicted"/>
<reference evidence="2" key="1">
    <citation type="submission" date="2022-12" db="EMBL/GenBank/DDBJ databases">
        <title>Acinetobacter lactucae: Emerging opportunistic pathogenic species of genus Acinetobacter isolated from immunocompromised patients in clinical settings of India.</title>
        <authorList>
            <person name="Amar A.K."/>
            <person name="Sawant A.R."/>
            <person name="Meera M."/>
            <person name="Tomar A."/>
            <person name="Sistla S."/>
            <person name="Prashanth K."/>
        </authorList>
    </citation>
    <scope>NUCLEOTIDE SEQUENCE</scope>
    <source>
        <strain evidence="2">PKAL1828C</strain>
    </source>
</reference>
<comment type="caution">
    <text evidence="2">The sequence shown here is derived from an EMBL/GenBank/DDBJ whole genome shotgun (WGS) entry which is preliminary data.</text>
</comment>
<dbReference type="RefSeq" id="WP_099948688.1">
    <property type="nucleotide sequence ID" value="NZ_JALNTG010000025.1"/>
</dbReference>
<sequence>MKINKTNVEQQFGLNDDDFEEIIPLMSSSLDIISGGAGALQCSSDPVVTPPTIPPVGGEDGDG</sequence>
<dbReference type="Proteomes" id="UP001150055">
    <property type="component" value="Unassembled WGS sequence"/>
</dbReference>